<evidence type="ECO:0000259" key="2">
    <source>
        <dbReference type="Pfam" id="PF00582"/>
    </source>
</evidence>
<feature type="compositionally biased region" description="Low complexity" evidence="1">
    <location>
        <begin position="1"/>
        <end position="14"/>
    </location>
</feature>
<dbReference type="InterPro" id="IPR014729">
    <property type="entry name" value="Rossmann-like_a/b/a_fold"/>
</dbReference>
<gene>
    <name evidence="3" type="primary">At3g01520_8</name>
    <name evidence="3" type="ORF">g.2286</name>
</gene>
<reference evidence="3" key="1">
    <citation type="submission" date="2015-07" db="EMBL/GenBank/DDBJ databases">
        <title>Transcriptome Assembly of Anthurium amnicola.</title>
        <authorList>
            <person name="Suzuki J."/>
        </authorList>
    </citation>
    <scope>NUCLEOTIDE SEQUENCE</scope>
</reference>
<dbReference type="PRINTS" id="PR01438">
    <property type="entry name" value="UNVRSLSTRESS"/>
</dbReference>
<dbReference type="AlphaFoldDB" id="A0A1D1Z533"/>
<organism evidence="3">
    <name type="scientific">Anthurium amnicola</name>
    <dbReference type="NCBI Taxonomy" id="1678845"/>
    <lineage>
        <taxon>Eukaryota</taxon>
        <taxon>Viridiplantae</taxon>
        <taxon>Streptophyta</taxon>
        <taxon>Embryophyta</taxon>
        <taxon>Tracheophyta</taxon>
        <taxon>Spermatophyta</taxon>
        <taxon>Magnoliopsida</taxon>
        <taxon>Liliopsida</taxon>
        <taxon>Araceae</taxon>
        <taxon>Pothoideae</taxon>
        <taxon>Potheae</taxon>
        <taxon>Anthurium</taxon>
    </lineage>
</organism>
<dbReference type="EMBL" id="GDJX01005926">
    <property type="protein sequence ID" value="JAT62010.1"/>
    <property type="molecule type" value="Transcribed_RNA"/>
</dbReference>
<name>A0A1D1Z533_9ARAE</name>
<feature type="region of interest" description="Disordered" evidence="1">
    <location>
        <begin position="1"/>
        <end position="26"/>
    </location>
</feature>
<dbReference type="PANTHER" id="PTHR31964">
    <property type="entry name" value="ADENINE NUCLEOTIDE ALPHA HYDROLASES-LIKE SUPERFAMILY PROTEIN"/>
    <property type="match status" value="1"/>
</dbReference>
<dbReference type="InterPro" id="IPR006016">
    <property type="entry name" value="UspA"/>
</dbReference>
<feature type="domain" description="UspA" evidence="2">
    <location>
        <begin position="35"/>
        <end position="182"/>
    </location>
</feature>
<dbReference type="PANTHER" id="PTHR31964:SF140">
    <property type="entry name" value="UNIVERSAL STRESS PROTEIN FAMILY PROTEIN"/>
    <property type="match status" value="1"/>
</dbReference>
<evidence type="ECO:0000313" key="3">
    <source>
        <dbReference type="EMBL" id="JAT62010.1"/>
    </source>
</evidence>
<dbReference type="InterPro" id="IPR006015">
    <property type="entry name" value="Universal_stress_UspA"/>
</dbReference>
<evidence type="ECO:0000256" key="1">
    <source>
        <dbReference type="SAM" id="MobiDB-lite"/>
    </source>
</evidence>
<dbReference type="SUPFAM" id="SSF52402">
    <property type="entry name" value="Adenine nucleotide alpha hydrolases-like"/>
    <property type="match status" value="1"/>
</dbReference>
<accession>A0A1D1Z533</accession>
<dbReference type="Gene3D" id="3.40.50.620">
    <property type="entry name" value="HUPs"/>
    <property type="match status" value="1"/>
</dbReference>
<dbReference type="Pfam" id="PF00582">
    <property type="entry name" value="Usp"/>
    <property type="match status" value="1"/>
</dbReference>
<proteinExistence type="predicted"/>
<protein>
    <submittedName>
        <fullName evidence="3">Universal stress protein A-like protein</fullName>
    </submittedName>
</protein>
<dbReference type="CDD" id="cd23659">
    <property type="entry name" value="USP_At3g01520-like"/>
    <property type="match status" value="1"/>
</dbReference>
<sequence>MSTTTEETSQTQPQKSEDTILTSNQDAEAQSPITRVVVIALDHSNHSQQAFDWSVKNFLRKESDLIVLVNVRPIPSVPGPYAIGASYMDFGEVVTSLEEQHKVASHTLLQDYAAKLKAQNFACKAIAMRGDAREEIVRKVAELNSDALVIGSRGLGVLKRTILGSVSDYCSHHCHCTVVIVKDKEQKN</sequence>